<dbReference type="InterPro" id="IPR003749">
    <property type="entry name" value="ThiS/MoaD-like"/>
</dbReference>
<evidence type="ECO:0000313" key="2">
    <source>
        <dbReference type="Proteomes" id="UP000050975"/>
    </source>
</evidence>
<dbReference type="CDD" id="cd17040">
    <property type="entry name" value="Ubl_MoaD_like"/>
    <property type="match status" value="1"/>
</dbReference>
<dbReference type="Pfam" id="PF02597">
    <property type="entry name" value="ThiS"/>
    <property type="match status" value="1"/>
</dbReference>
<protein>
    <recommendedName>
        <fullName evidence="3">MoaD family protein</fullName>
    </recommendedName>
</protein>
<dbReference type="SUPFAM" id="SSF54285">
    <property type="entry name" value="MoaD/ThiS"/>
    <property type="match status" value="1"/>
</dbReference>
<sequence>MQARSISLKPLAAAQYNICLLAPRSVILNLNFSYLALNIKDAKAMTEVFVKLMNKGLKSHEHDKFSFETVEGATVRDLIDDLRISHGERFEPYLEEKGKGKLRRDAIVIVNGKNMVAHQGEMTKLSPGDLIVFMIAAVGG</sequence>
<reference evidence="1 2" key="1">
    <citation type="journal article" date="2015" name="Microbiome">
        <title>Genomic resolution of linkages in carbon, nitrogen, and sulfur cycling among widespread estuary sediment bacteria.</title>
        <authorList>
            <person name="Baker B.J."/>
            <person name="Lazar C.S."/>
            <person name="Teske A.P."/>
            <person name="Dick G.J."/>
        </authorList>
    </citation>
    <scope>NUCLEOTIDE SEQUENCE [LARGE SCALE GENOMIC DNA]</scope>
    <source>
        <strain evidence="1">SM1_77</strain>
    </source>
</reference>
<organism evidence="1 2">
    <name type="scientific">candidate division WOR_3 bacterium SM1_77</name>
    <dbReference type="NCBI Taxonomy" id="1703778"/>
    <lineage>
        <taxon>Bacteria</taxon>
        <taxon>Bacteria division WOR-3</taxon>
    </lineage>
</organism>
<dbReference type="InterPro" id="IPR012675">
    <property type="entry name" value="Beta-grasp_dom_sf"/>
</dbReference>
<dbReference type="EMBL" id="LJVE01000124">
    <property type="protein sequence ID" value="KPL13005.1"/>
    <property type="molecule type" value="Genomic_DNA"/>
</dbReference>
<accession>A0A0S8JWF1</accession>
<dbReference type="InterPro" id="IPR016155">
    <property type="entry name" value="Mopterin_synth/thiamin_S_b"/>
</dbReference>
<dbReference type="Gene3D" id="3.10.20.30">
    <property type="match status" value="1"/>
</dbReference>
<comment type="caution">
    <text evidence="1">The sequence shown here is derived from an EMBL/GenBank/DDBJ whole genome shotgun (WGS) entry which is preliminary data.</text>
</comment>
<proteinExistence type="predicted"/>
<gene>
    <name evidence="1" type="ORF">AMJ74_05835</name>
</gene>
<dbReference type="Proteomes" id="UP000050975">
    <property type="component" value="Unassembled WGS sequence"/>
</dbReference>
<evidence type="ECO:0000313" key="1">
    <source>
        <dbReference type="EMBL" id="KPL13005.1"/>
    </source>
</evidence>
<evidence type="ECO:0008006" key="3">
    <source>
        <dbReference type="Google" id="ProtNLM"/>
    </source>
</evidence>
<name>A0A0S8JWF1_UNCW3</name>
<dbReference type="AlphaFoldDB" id="A0A0S8JWF1"/>